<keyword evidence="5" id="KW-0449">Lipoprotein</keyword>
<evidence type="ECO:0000256" key="4">
    <source>
        <dbReference type="ARBA" id="ARBA00023139"/>
    </source>
</evidence>
<accession>A0A8J2ZRQ7</accession>
<reference evidence="6" key="2">
    <citation type="submission" date="2020-09" db="EMBL/GenBank/DDBJ databases">
        <authorList>
            <person name="Sun Q."/>
            <person name="Zhou Y."/>
        </authorList>
    </citation>
    <scope>NUCLEOTIDE SEQUENCE</scope>
    <source>
        <strain evidence="6">CGMCC 1.12777</strain>
    </source>
</reference>
<dbReference type="PANTHER" id="PTHR43649:SF33">
    <property type="entry name" value="POLYGALACTURONAN_RHAMNOGALACTURONAN-BINDING PROTEIN YTCQ"/>
    <property type="match status" value="1"/>
</dbReference>
<keyword evidence="2" id="KW-0732">Signal</keyword>
<sequence length="420" mass="46802">MKKFVIVVISLLVISVILSGCSKSGGSGSGSGKVTLTLYSTMNTDEAPKFKKVIADFEKEHPDIKINANFPGEDYEKLLRVKMAANEMPDLFDTHGWAIKRYGDYTADLSDMDWVKDMDEAMKPILTDDKGKVYAYPMNEAKDGLAYNKKLIEKYGITPPTTIDDFVKALETVKEKSNGKVTPLWIGGSEATAFGGIYDLMATPLLITDKDHDYSKQLLDGSFDWSHYDKLSELLKQIKDEGLVNKDALTAKGTQATQLMAQGKIAFAFISGSFGPETTALNKDVQVGLLPTPAFYPNQKPVYTGGERYTVAVWKDSKHQKEAKEFIDFISQPKYVKQIAELSSLPPGLTNVKVDNYYSDDYNKYSDSPIVPYFDRVYLPSGMWDVMGKTGQDLFSGAKTPAQVSKQMGDEYTRLRKQNQ</sequence>
<dbReference type="InterPro" id="IPR050490">
    <property type="entry name" value="Bact_solute-bd_prot1"/>
</dbReference>
<evidence type="ECO:0000313" key="7">
    <source>
        <dbReference type="Proteomes" id="UP000656813"/>
    </source>
</evidence>
<keyword evidence="4" id="KW-0564">Palmitate</keyword>
<dbReference type="Proteomes" id="UP000656813">
    <property type="component" value="Unassembled WGS sequence"/>
</dbReference>
<evidence type="ECO:0000256" key="1">
    <source>
        <dbReference type="ARBA" id="ARBA00022475"/>
    </source>
</evidence>
<reference evidence="6" key="1">
    <citation type="journal article" date="2014" name="Int. J. Syst. Evol. Microbiol.">
        <title>Complete genome sequence of Corynebacterium casei LMG S-19264T (=DSM 44701T), isolated from a smear-ripened cheese.</title>
        <authorList>
            <consortium name="US DOE Joint Genome Institute (JGI-PGF)"/>
            <person name="Walter F."/>
            <person name="Albersmeier A."/>
            <person name="Kalinowski J."/>
            <person name="Ruckert C."/>
        </authorList>
    </citation>
    <scope>NUCLEOTIDE SEQUENCE</scope>
    <source>
        <strain evidence="6">CGMCC 1.12777</strain>
    </source>
</reference>
<dbReference type="SUPFAM" id="SSF53850">
    <property type="entry name" value="Periplasmic binding protein-like II"/>
    <property type="match status" value="1"/>
</dbReference>
<keyword evidence="1" id="KW-1003">Cell membrane</keyword>
<proteinExistence type="predicted"/>
<evidence type="ECO:0000256" key="3">
    <source>
        <dbReference type="ARBA" id="ARBA00023136"/>
    </source>
</evidence>
<dbReference type="PANTHER" id="PTHR43649">
    <property type="entry name" value="ARABINOSE-BINDING PROTEIN-RELATED"/>
    <property type="match status" value="1"/>
</dbReference>
<keyword evidence="3" id="KW-0472">Membrane</keyword>
<comment type="caution">
    <text evidence="6">The sequence shown here is derived from an EMBL/GenBank/DDBJ whole genome shotgun (WGS) entry which is preliminary data.</text>
</comment>
<gene>
    <name evidence="6" type="primary">msmE</name>
    <name evidence="6" type="ORF">GCM10007096_01190</name>
</gene>
<dbReference type="InterPro" id="IPR006059">
    <property type="entry name" value="SBP"/>
</dbReference>
<dbReference type="Pfam" id="PF01547">
    <property type="entry name" value="SBP_bac_1"/>
    <property type="match status" value="1"/>
</dbReference>
<organism evidence="6 7">
    <name type="scientific">Pullulanibacillus pueri</name>
    <dbReference type="NCBI Taxonomy" id="1437324"/>
    <lineage>
        <taxon>Bacteria</taxon>
        <taxon>Bacillati</taxon>
        <taxon>Bacillota</taxon>
        <taxon>Bacilli</taxon>
        <taxon>Bacillales</taxon>
        <taxon>Sporolactobacillaceae</taxon>
        <taxon>Pullulanibacillus</taxon>
    </lineage>
</organism>
<protein>
    <submittedName>
        <fullName evidence="6">Putative binding protein MsmE</fullName>
    </submittedName>
</protein>
<evidence type="ECO:0000313" key="6">
    <source>
        <dbReference type="EMBL" id="GGH73700.1"/>
    </source>
</evidence>
<dbReference type="EMBL" id="BMFV01000001">
    <property type="protein sequence ID" value="GGH73700.1"/>
    <property type="molecule type" value="Genomic_DNA"/>
</dbReference>
<evidence type="ECO:0000256" key="5">
    <source>
        <dbReference type="ARBA" id="ARBA00023288"/>
    </source>
</evidence>
<evidence type="ECO:0000256" key="2">
    <source>
        <dbReference type="ARBA" id="ARBA00022729"/>
    </source>
</evidence>
<dbReference type="RefSeq" id="WP_188495011.1">
    <property type="nucleotide sequence ID" value="NZ_BMFV01000001.1"/>
</dbReference>
<dbReference type="AlphaFoldDB" id="A0A8J2ZRQ7"/>
<name>A0A8J2ZRQ7_9BACL</name>
<keyword evidence="7" id="KW-1185">Reference proteome</keyword>
<dbReference type="Gene3D" id="3.40.190.10">
    <property type="entry name" value="Periplasmic binding protein-like II"/>
    <property type="match status" value="2"/>
</dbReference>
<dbReference type="PROSITE" id="PS51257">
    <property type="entry name" value="PROKAR_LIPOPROTEIN"/>
    <property type="match status" value="1"/>
</dbReference>